<name>A0A0A9AP81_ARUDO</name>
<sequence length="23" mass="2875">MFWDHTHNNHLLNTIQNLSVQRR</sequence>
<reference evidence="1" key="1">
    <citation type="submission" date="2014-09" db="EMBL/GenBank/DDBJ databases">
        <authorList>
            <person name="Magalhaes I.L.F."/>
            <person name="Oliveira U."/>
            <person name="Santos F.R."/>
            <person name="Vidigal T.H.D.A."/>
            <person name="Brescovit A.D."/>
            <person name="Santos A.J."/>
        </authorList>
    </citation>
    <scope>NUCLEOTIDE SEQUENCE</scope>
    <source>
        <tissue evidence="1">Shoot tissue taken approximately 20 cm above the soil surface</tissue>
    </source>
</reference>
<dbReference type="EMBL" id="GBRH01246247">
    <property type="protein sequence ID" value="JAD51648.1"/>
    <property type="molecule type" value="Transcribed_RNA"/>
</dbReference>
<organism evidence="1">
    <name type="scientific">Arundo donax</name>
    <name type="common">Giant reed</name>
    <name type="synonym">Donax arundinaceus</name>
    <dbReference type="NCBI Taxonomy" id="35708"/>
    <lineage>
        <taxon>Eukaryota</taxon>
        <taxon>Viridiplantae</taxon>
        <taxon>Streptophyta</taxon>
        <taxon>Embryophyta</taxon>
        <taxon>Tracheophyta</taxon>
        <taxon>Spermatophyta</taxon>
        <taxon>Magnoliopsida</taxon>
        <taxon>Liliopsida</taxon>
        <taxon>Poales</taxon>
        <taxon>Poaceae</taxon>
        <taxon>PACMAD clade</taxon>
        <taxon>Arundinoideae</taxon>
        <taxon>Arundineae</taxon>
        <taxon>Arundo</taxon>
    </lineage>
</organism>
<accession>A0A0A9AP81</accession>
<reference evidence="1" key="2">
    <citation type="journal article" date="2015" name="Data Brief">
        <title>Shoot transcriptome of the giant reed, Arundo donax.</title>
        <authorList>
            <person name="Barrero R.A."/>
            <person name="Guerrero F.D."/>
            <person name="Moolhuijzen P."/>
            <person name="Goolsby J.A."/>
            <person name="Tidwell J."/>
            <person name="Bellgard S.E."/>
            <person name="Bellgard M.I."/>
        </authorList>
    </citation>
    <scope>NUCLEOTIDE SEQUENCE</scope>
    <source>
        <tissue evidence="1">Shoot tissue taken approximately 20 cm above the soil surface</tissue>
    </source>
</reference>
<dbReference type="AlphaFoldDB" id="A0A0A9AP81"/>
<evidence type="ECO:0000313" key="1">
    <source>
        <dbReference type="EMBL" id="JAD51648.1"/>
    </source>
</evidence>
<protein>
    <submittedName>
        <fullName evidence="1">Uncharacterized protein</fullName>
    </submittedName>
</protein>
<proteinExistence type="predicted"/>